<dbReference type="Proteomes" id="UP000708208">
    <property type="component" value="Unassembled WGS sequence"/>
</dbReference>
<keyword evidence="2" id="KW-1185">Reference proteome</keyword>
<evidence type="ECO:0000313" key="1">
    <source>
        <dbReference type="EMBL" id="CAG7717460.1"/>
    </source>
</evidence>
<sequence length="11" mass="1202">EHCGAFKAIQV</sequence>
<accession>A0A8J2JC43</accession>
<comment type="caution">
    <text evidence="1">The sequence shown here is derived from an EMBL/GenBank/DDBJ whole genome shotgun (WGS) entry which is preliminary data.</text>
</comment>
<dbReference type="EMBL" id="CAJVCH010046106">
    <property type="protein sequence ID" value="CAG7717460.1"/>
    <property type="molecule type" value="Genomic_DNA"/>
</dbReference>
<feature type="non-terminal residue" evidence="1">
    <location>
        <position position="11"/>
    </location>
</feature>
<protein>
    <submittedName>
        <fullName evidence="1">Uncharacterized protein</fullName>
    </submittedName>
</protein>
<name>A0A8J2JC43_9HEXA</name>
<reference evidence="1" key="1">
    <citation type="submission" date="2021-06" db="EMBL/GenBank/DDBJ databases">
        <authorList>
            <person name="Hodson N. C."/>
            <person name="Mongue J. A."/>
            <person name="Jaron S. K."/>
        </authorList>
    </citation>
    <scope>NUCLEOTIDE SEQUENCE</scope>
</reference>
<proteinExistence type="predicted"/>
<gene>
    <name evidence="1" type="ORF">AFUS01_LOCUS6918</name>
</gene>
<evidence type="ECO:0000313" key="2">
    <source>
        <dbReference type="Proteomes" id="UP000708208"/>
    </source>
</evidence>
<organism evidence="1 2">
    <name type="scientific">Allacma fusca</name>
    <dbReference type="NCBI Taxonomy" id="39272"/>
    <lineage>
        <taxon>Eukaryota</taxon>
        <taxon>Metazoa</taxon>
        <taxon>Ecdysozoa</taxon>
        <taxon>Arthropoda</taxon>
        <taxon>Hexapoda</taxon>
        <taxon>Collembola</taxon>
        <taxon>Symphypleona</taxon>
        <taxon>Sminthuridae</taxon>
        <taxon>Allacma</taxon>
    </lineage>
</organism>